<evidence type="ECO:0000259" key="2">
    <source>
        <dbReference type="PROSITE" id="PS50994"/>
    </source>
</evidence>
<dbReference type="Pfam" id="PF22483">
    <property type="entry name" value="Mu-transpos_C_2"/>
    <property type="match status" value="1"/>
</dbReference>
<feature type="domain" description="HTH IS408-type" evidence="1">
    <location>
        <begin position="4"/>
        <end position="83"/>
    </location>
</feature>
<proteinExistence type="predicted"/>
<dbReference type="PROSITE" id="PS50532">
    <property type="entry name" value="HTH_IS408"/>
    <property type="match status" value="1"/>
</dbReference>
<name>A0ABT7VAK4_9ACTN</name>
<protein>
    <submittedName>
        <fullName evidence="3">IS21 family transposase</fullName>
    </submittedName>
</protein>
<dbReference type="EMBL" id="JAUDDZ010000013">
    <property type="protein sequence ID" value="MDM8275531.1"/>
    <property type="molecule type" value="Genomic_DNA"/>
</dbReference>
<dbReference type="InterPro" id="IPR054353">
    <property type="entry name" value="IstA-like_C"/>
</dbReference>
<dbReference type="RefSeq" id="WP_289545644.1">
    <property type="nucleotide sequence ID" value="NZ_JAUDDZ010000013.1"/>
</dbReference>
<sequence length="405" mass="45027">MVRCREILRLTAKGLSQRTVADSVGCARSTVSVVLARCSAAGVEWPLPDEMGDAAIRARIYPSGHGADAGRAPIDHERVERELGRRGVTMTLLWSEYCAEAASAGLGPFQYSAFCGRHREWARRRAAAMRIEWRPAECMQVDWAGMAMPLCDPDGAGFSRAYVFVAALPFSAKPYAEAFRRMDERSWVEAHVHAFEHFGGTTPIVAPGNLKAGVKKSTAGELVVNEQYRRMCEHYNVAVVPARARRPRDKAAVEMSVGVVERRVLAPLRDRTFFSLGELNAAISEGVAAVCAEPFQKREGSRGSVFEEVERPLLQPLPPTRYEMVGRRGATVAFDYHISFDGRYYSVPFHLVRRRVEVSAARDLVWVTCEGERVASHPRSYGPRGSYVTDPAHMPEAHRDFVECV</sequence>
<dbReference type="SUPFAM" id="SSF53098">
    <property type="entry name" value="Ribonuclease H-like"/>
    <property type="match status" value="1"/>
</dbReference>
<dbReference type="PANTHER" id="PTHR35004:SF8">
    <property type="entry name" value="TRANSPOSASE RV3428C-RELATED"/>
    <property type="match status" value="1"/>
</dbReference>
<keyword evidence="4" id="KW-1185">Reference proteome</keyword>
<dbReference type="NCBIfam" id="NF033546">
    <property type="entry name" value="transpos_IS21"/>
    <property type="match status" value="1"/>
</dbReference>
<evidence type="ECO:0000259" key="1">
    <source>
        <dbReference type="PROSITE" id="PS50532"/>
    </source>
</evidence>
<dbReference type="InterPro" id="IPR001584">
    <property type="entry name" value="Integrase_cat-core"/>
</dbReference>
<dbReference type="Proteomes" id="UP001529421">
    <property type="component" value="Unassembled WGS sequence"/>
</dbReference>
<evidence type="ECO:0000313" key="3">
    <source>
        <dbReference type="EMBL" id="MDM8275531.1"/>
    </source>
</evidence>
<accession>A0ABT7VAK4</accession>
<dbReference type="PROSITE" id="PS50994">
    <property type="entry name" value="INTEGRASE"/>
    <property type="match status" value="1"/>
</dbReference>
<comment type="caution">
    <text evidence="3">The sequence shown here is derived from an EMBL/GenBank/DDBJ whole genome shotgun (WGS) entry which is preliminary data.</text>
</comment>
<feature type="domain" description="Integrase catalytic" evidence="2">
    <location>
        <begin position="131"/>
        <end position="313"/>
    </location>
</feature>
<gene>
    <name evidence="3" type="primary">istA</name>
    <name evidence="3" type="ORF">QUW28_08525</name>
</gene>
<organism evidence="3 4">
    <name type="scientific">Enorma phocaeensis</name>
    <dbReference type="NCBI Taxonomy" id="1871019"/>
    <lineage>
        <taxon>Bacteria</taxon>
        <taxon>Bacillati</taxon>
        <taxon>Actinomycetota</taxon>
        <taxon>Coriobacteriia</taxon>
        <taxon>Coriobacteriales</taxon>
        <taxon>Coriobacteriaceae</taxon>
        <taxon>Enorma</taxon>
    </lineage>
</organism>
<dbReference type="InterPro" id="IPR017895">
    <property type="entry name" value="HTH_IS408/IS1162_type"/>
</dbReference>
<dbReference type="PANTHER" id="PTHR35004">
    <property type="entry name" value="TRANSPOSASE RV3428C-RELATED"/>
    <property type="match status" value="1"/>
</dbReference>
<reference evidence="3 4" key="2">
    <citation type="submission" date="2023-06" db="EMBL/GenBank/DDBJ databases">
        <authorList>
            <person name="Zeman M."/>
            <person name="Kubasova T."/>
            <person name="Jahodarova E."/>
            <person name="Nykrynova M."/>
            <person name="Rychlik I."/>
        </authorList>
    </citation>
    <scope>NUCLEOTIDE SEQUENCE [LARGE SCALE GENOMIC DNA]</scope>
    <source>
        <strain evidence="3 4">154_Feed</strain>
    </source>
</reference>
<dbReference type="InterPro" id="IPR012337">
    <property type="entry name" value="RNaseH-like_sf"/>
</dbReference>
<evidence type="ECO:0000313" key="4">
    <source>
        <dbReference type="Proteomes" id="UP001529421"/>
    </source>
</evidence>
<reference evidence="4" key="1">
    <citation type="submission" date="2023-06" db="EMBL/GenBank/DDBJ databases">
        <title>Identification and characterization of horizontal gene transfer across gut microbiota members of farm animals based on homology search.</title>
        <authorList>
            <person name="Zeman M."/>
            <person name="Kubasova T."/>
            <person name="Jahodarova E."/>
            <person name="Nykrynova M."/>
            <person name="Rychlik I."/>
        </authorList>
    </citation>
    <scope>NUCLEOTIDE SEQUENCE [LARGE SCALE GENOMIC DNA]</scope>
    <source>
        <strain evidence="4">154_Feed</strain>
    </source>
</reference>